<dbReference type="PANTHER" id="PTHR32440:SF0">
    <property type="entry name" value="PHOSPHATASE DCR2-RELATED"/>
    <property type="match status" value="1"/>
</dbReference>
<feature type="domain" description="Calcineurin-like phosphoesterase" evidence="3">
    <location>
        <begin position="467"/>
        <end position="766"/>
    </location>
</feature>
<evidence type="ECO:0000313" key="6">
    <source>
        <dbReference type="Proteomes" id="UP000277300"/>
    </source>
</evidence>
<evidence type="ECO:0000313" key="4">
    <source>
        <dbReference type="EMBL" id="RLN52427.1"/>
    </source>
</evidence>
<evidence type="ECO:0000313" key="5">
    <source>
        <dbReference type="EMBL" id="RLN57830.1"/>
    </source>
</evidence>
<evidence type="ECO:0000259" key="3">
    <source>
        <dbReference type="Pfam" id="PF00149"/>
    </source>
</evidence>
<evidence type="ECO:0000313" key="7">
    <source>
        <dbReference type="Proteomes" id="UP000284657"/>
    </source>
</evidence>
<dbReference type="GO" id="GO:0016788">
    <property type="term" value="F:hydrolase activity, acting on ester bonds"/>
    <property type="evidence" value="ECO:0007669"/>
    <property type="project" value="TreeGrafter"/>
</dbReference>
<reference evidence="6 7" key="1">
    <citation type="submission" date="2018-07" db="EMBL/GenBank/DDBJ databases">
        <title>Genome sequencing of oomycete isolates from Chile give support for New Zealand origin for Phytophthora kernoviae and make available the first Nothophytophthora sp. genome.</title>
        <authorList>
            <person name="Studholme D.J."/>
            <person name="Sanfuentes E."/>
            <person name="Panda P."/>
            <person name="Hill R."/>
            <person name="Sambles C."/>
            <person name="Grant M."/>
            <person name="Williams N.M."/>
            <person name="Mcdougal R.L."/>
        </authorList>
    </citation>
    <scope>NUCLEOTIDE SEQUENCE [LARGE SCALE GENOMIC DNA]</scope>
    <source>
        <strain evidence="5">Chile6</strain>
        <strain evidence="4">Chile7</strain>
    </source>
</reference>
<keyword evidence="2" id="KW-1133">Transmembrane helix</keyword>
<dbReference type="PANTHER" id="PTHR32440">
    <property type="entry name" value="PHOSPHATASE DCR2-RELATED-RELATED"/>
    <property type="match status" value="1"/>
</dbReference>
<dbReference type="EMBL" id="MBAD02001694">
    <property type="protein sequence ID" value="RLN52427.1"/>
    <property type="molecule type" value="Genomic_DNA"/>
</dbReference>
<proteinExistence type="predicted"/>
<dbReference type="CDD" id="cd07383">
    <property type="entry name" value="MPP_Dcr2"/>
    <property type="match status" value="1"/>
</dbReference>
<dbReference type="GO" id="GO:0005737">
    <property type="term" value="C:cytoplasm"/>
    <property type="evidence" value="ECO:0007669"/>
    <property type="project" value="TreeGrafter"/>
</dbReference>
<dbReference type="Proteomes" id="UP000277300">
    <property type="component" value="Unassembled WGS sequence"/>
</dbReference>
<dbReference type="SUPFAM" id="SSF51445">
    <property type="entry name" value="(Trans)glycosidases"/>
    <property type="match status" value="1"/>
</dbReference>
<dbReference type="InterPro" id="IPR029052">
    <property type="entry name" value="Metallo-depent_PP-like"/>
</dbReference>
<dbReference type="InterPro" id="IPR004843">
    <property type="entry name" value="Calcineurin-like_PHP"/>
</dbReference>
<evidence type="ECO:0000256" key="2">
    <source>
        <dbReference type="SAM" id="Phobius"/>
    </source>
</evidence>
<name>A0A3F2RIG2_9STRA</name>
<protein>
    <recommendedName>
        <fullName evidence="3">Calcineurin-like phosphoesterase domain-containing protein</fullName>
    </recommendedName>
</protein>
<feature type="region of interest" description="Disordered" evidence="1">
    <location>
        <begin position="1113"/>
        <end position="1134"/>
    </location>
</feature>
<sequence length="1149" mass="123790">MPHVPIPESPVTRGDFQALDSTEPGPSKRFQALRAISNRRKFFIALVVVLTLVAVVTLSIVLTQSDESSEDSGDSDDDVNSTTNSLTLPYVAVGNLSLVSAKTEDNSKDQCLDLGWIPTGVDWVASSGSTIYYLCMQQSVEATDEEDVGSVDLNKVSVLRRLVVVTDEESCPTNMQTLTNPSTNTFVCLESASANESFNSQQYVVDVMTTTEAFYSHDTPGWITWPTDLKFDSDASSVFMSVRYPVRPIVGLEVLTDVATNSIYSACDELEPVGEWETPGFVLKSSEAASSSAGPSDVLVCVQRPQVDANDSLVVLFDITVVLATETCPEAADNVTSTEITSDQIKLCAEWGAVQFGGGRNSSIASALSEALTSFVAELALYETTDSEADGVNISSTIPGDWQIVGNESTGTLHTFFLARKFEPFVLNSTLDDASSAGSGNDSVTSSVEAVVVSNNSDGANQTQLSFRVLQIADLHLTGDPDYACSSAPTGPYRASILEAAAVIAREIKGSGSSSSNLEDDPLYNDCREALTVAFLDELLDIEQPDFVIFSGDNVHTSDATNHTLAIGIFTGRVESRGIPWAAVFGNHDTEGGFSREDMLELMVGGQQYSHVKYGPRDIGGVGNYEVNVVAPSDGPWGEQGSTVFRMYFLDSHADIDAQTYPLITNSASYDWIKEAQIDFYRELASSHATDQVNDDNSLTRNGTDGSIPAVMYFHIPLPEYALASPSNRAGDKNEATASAEVNCGLFSALVEMGDVKATFVGHDHINEYCYLRQGIQLCYGGGIGMGRAYGLSNFDRRPYTNTTLPPDIPESASPIIQGACYSPFHNAEYPLNGGNNAAGLDTAMDNDFSIMKNYVTIARTYYSTFYGYPVTPHAAKYGMTLYLGVYMTDESWYDSQVSAAVAAVKDYPDTIAAILVGNENIAPAGPYSAAQVSSRITALRSRILAETGRTVKIGTVQRLTEWVDTSIQSAMLALADNCDIVGVNIYPFFDASYTASDPLVMLNGAWNKMLDLYSVDKLRLTEIGYPTAGAPPSFVPNNIPSLANSIAFYTAFLKWSPASGGQEAFWFMFFDRRPDDNTMVVDLEKYFGFFTYQKVPKASNFPVSVAASTSTPTPAPVAATSAPTTAPAATTTPTATSSSVCRIRKVYK</sequence>
<dbReference type="Pfam" id="PF00149">
    <property type="entry name" value="Metallophos"/>
    <property type="match status" value="1"/>
</dbReference>
<dbReference type="Gene3D" id="3.60.21.10">
    <property type="match status" value="1"/>
</dbReference>
<keyword evidence="2" id="KW-0472">Membrane</keyword>
<keyword evidence="2" id="KW-0812">Transmembrane</keyword>
<dbReference type="Proteomes" id="UP000284657">
    <property type="component" value="Unassembled WGS sequence"/>
</dbReference>
<gene>
    <name evidence="4" type="ORF">BBJ29_005056</name>
    <name evidence="5" type="ORF">BBP00_00007313</name>
</gene>
<organism evidence="5 6">
    <name type="scientific">Phytophthora kernoviae</name>
    <dbReference type="NCBI Taxonomy" id="325452"/>
    <lineage>
        <taxon>Eukaryota</taxon>
        <taxon>Sar</taxon>
        <taxon>Stramenopiles</taxon>
        <taxon>Oomycota</taxon>
        <taxon>Peronosporomycetes</taxon>
        <taxon>Peronosporales</taxon>
        <taxon>Peronosporaceae</taxon>
        <taxon>Phytophthora</taxon>
    </lineage>
</organism>
<dbReference type="InterPro" id="IPR017853">
    <property type="entry name" value="GH"/>
</dbReference>
<comment type="caution">
    <text evidence="5">The sequence shown here is derived from an EMBL/GenBank/DDBJ whole genome shotgun (WGS) entry which is preliminary data.</text>
</comment>
<accession>A0A3F2RIG2</accession>
<feature type="region of interest" description="Disordered" evidence="1">
    <location>
        <begin position="1"/>
        <end position="21"/>
    </location>
</feature>
<evidence type="ECO:0000256" key="1">
    <source>
        <dbReference type="SAM" id="MobiDB-lite"/>
    </source>
</evidence>
<dbReference type="AlphaFoldDB" id="A0A3F2RIG2"/>
<dbReference type="OrthoDB" id="783096at2759"/>
<dbReference type="Gene3D" id="3.20.20.80">
    <property type="entry name" value="Glycosidases"/>
    <property type="match status" value="1"/>
</dbReference>
<feature type="transmembrane region" description="Helical" evidence="2">
    <location>
        <begin position="42"/>
        <end position="62"/>
    </location>
</feature>
<dbReference type="EMBL" id="MBDO02000290">
    <property type="protein sequence ID" value="RLN57830.1"/>
    <property type="molecule type" value="Genomic_DNA"/>
</dbReference>
<dbReference type="SUPFAM" id="SSF56300">
    <property type="entry name" value="Metallo-dependent phosphatases"/>
    <property type="match status" value="1"/>
</dbReference>